<evidence type="ECO:0000256" key="6">
    <source>
        <dbReference type="SAM" id="SignalP"/>
    </source>
</evidence>
<dbReference type="GO" id="GO:0019867">
    <property type="term" value="C:outer membrane"/>
    <property type="evidence" value="ECO:0007669"/>
    <property type="project" value="InterPro"/>
</dbReference>
<dbReference type="Proteomes" id="UP000323632">
    <property type="component" value="Unassembled WGS sequence"/>
</dbReference>
<dbReference type="RefSeq" id="WP_150031099.1">
    <property type="nucleotide sequence ID" value="NZ_VWSH01000001.1"/>
</dbReference>
<evidence type="ECO:0000256" key="1">
    <source>
        <dbReference type="ARBA" id="ARBA00004370"/>
    </source>
</evidence>
<dbReference type="PROSITE" id="PS51257">
    <property type="entry name" value="PROKAR_LIPOPROTEIN"/>
    <property type="match status" value="1"/>
</dbReference>
<dbReference type="EMBL" id="VWSH01000001">
    <property type="protein sequence ID" value="KAA5536522.1"/>
    <property type="molecule type" value="Genomic_DNA"/>
</dbReference>
<dbReference type="AlphaFoldDB" id="A0A5M6CRE2"/>
<evidence type="ECO:0000256" key="3">
    <source>
        <dbReference type="ARBA" id="ARBA00022729"/>
    </source>
</evidence>
<keyword evidence="3 6" id="KW-0732">Signal</keyword>
<evidence type="ECO:0000259" key="7">
    <source>
        <dbReference type="Pfam" id="PF01103"/>
    </source>
</evidence>
<accession>A0A5M6CRE2</accession>
<keyword evidence="4" id="KW-0472">Membrane</keyword>
<proteinExistence type="predicted"/>
<keyword evidence="5" id="KW-0998">Cell outer membrane</keyword>
<gene>
    <name evidence="8" type="ORF">F0919_02315</name>
</gene>
<feature type="domain" description="Bacterial surface antigen (D15)" evidence="7">
    <location>
        <begin position="584"/>
        <end position="763"/>
    </location>
</feature>
<keyword evidence="2" id="KW-0812">Transmembrane</keyword>
<evidence type="ECO:0000313" key="9">
    <source>
        <dbReference type="Proteomes" id="UP000323632"/>
    </source>
</evidence>
<comment type="caution">
    <text evidence="8">The sequence shown here is derived from an EMBL/GenBank/DDBJ whole genome shotgun (WGS) entry which is preliminary data.</text>
</comment>
<name>A0A5M6CRE2_9BACT</name>
<evidence type="ECO:0000256" key="5">
    <source>
        <dbReference type="ARBA" id="ARBA00023237"/>
    </source>
</evidence>
<evidence type="ECO:0000256" key="4">
    <source>
        <dbReference type="ARBA" id="ARBA00023136"/>
    </source>
</evidence>
<dbReference type="InterPro" id="IPR000184">
    <property type="entry name" value="Bac_surfAg_D15"/>
</dbReference>
<evidence type="ECO:0000256" key="2">
    <source>
        <dbReference type="ARBA" id="ARBA00022692"/>
    </source>
</evidence>
<dbReference type="Gene3D" id="2.40.160.50">
    <property type="entry name" value="membrane protein fhac: a member of the omp85/tpsb transporter family"/>
    <property type="match status" value="1"/>
</dbReference>
<dbReference type="PANTHER" id="PTHR12815:SF47">
    <property type="entry name" value="TRANSLOCATION AND ASSEMBLY MODULE SUBUNIT TAMA"/>
    <property type="match status" value="1"/>
</dbReference>
<dbReference type="Pfam" id="PF01103">
    <property type="entry name" value="Omp85"/>
    <property type="match status" value="1"/>
</dbReference>
<organism evidence="8 9">
    <name type="scientific">Taibaiella lutea</name>
    <dbReference type="NCBI Taxonomy" id="2608001"/>
    <lineage>
        <taxon>Bacteria</taxon>
        <taxon>Pseudomonadati</taxon>
        <taxon>Bacteroidota</taxon>
        <taxon>Chitinophagia</taxon>
        <taxon>Chitinophagales</taxon>
        <taxon>Chitinophagaceae</taxon>
        <taxon>Taibaiella</taxon>
    </lineage>
</organism>
<reference evidence="8 9" key="1">
    <citation type="submission" date="2019-09" db="EMBL/GenBank/DDBJ databases">
        <title>Genome sequence and assembly of Taibaiella sp.</title>
        <authorList>
            <person name="Chhetri G."/>
        </authorList>
    </citation>
    <scope>NUCLEOTIDE SEQUENCE [LARGE SCALE GENOMIC DNA]</scope>
    <source>
        <strain evidence="8 9">KVB11</strain>
    </source>
</reference>
<feature type="chain" id="PRO_5024279808" evidence="6">
    <location>
        <begin position="23"/>
        <end position="787"/>
    </location>
</feature>
<evidence type="ECO:0000313" key="8">
    <source>
        <dbReference type="EMBL" id="KAA5536522.1"/>
    </source>
</evidence>
<sequence length="787" mass="89454">MLKQFKTYHVAFLISIVLTAMACSNARYLSDKESLYLGPDVKIIDTFTTAAEKKNFQAQLEEAVRPKPNSTILGIRVKLTLYNIAGVPKKETGLRNWLRNKIGEPPVLGSDVSINGNNKVLQNIMQNYGFFTAESSGFLDVKKKKSTAKFEITTGPRTYLRNVRFEQNDTSALGRDILSTQDKTLLKPGDPYSLQAAIDERLRIDYVLKNQGYYYFSPDYLIVVADTGIGNNQVDLTVKVKYNEIPANAYRQYRINTVSVYPNYRLSNKSRAGSNQSKDSAVTFGSRRREASSADTVKFDDFQVIDRNHTYRPYVFYQAMQFSPGEYYNKKDQNIALNRLVTLGAFKFVKNEFTPVKDTNVDLLNVDYLLTPYAKKSFNGEFGGFTQNDSRGGVRGTIGWKNKNLFRGAELLTIKLSGSFEAQYGGISQRPNEYTVSLQTTLNVPRFIIPFVEVKPSGMYIPRTLINAGYEYSLRSGYYQIHSFNVGYGYNWKEDIRKDHKLFPINITLVQTDTIDASQAGNFNLTNLFYNGLIFGPTYEFTYNSQADGVKRKNNFYFDGLIDLSGNIVGIAQKASPENPQKIFGSNYAQYIKTQLDFRYYRTLTPKSSFAAHTILGFGYTYGNSSTLPNVKQFFSGGSSSLRGFPSRLVGPGTYNYRDAIDDGGKPIIEALGDIKTEFSIEYRHKLYSIIEGGLFADAGNIWYLRDQKDFPGGTFSKNFYKELAGDVGLGLRFDFSILLLRLDFAFPVRKPWYPEGERWRFNDIRFGDPDWRRENLMFNLAIGYPF</sequence>
<feature type="signal peptide" evidence="6">
    <location>
        <begin position="1"/>
        <end position="22"/>
    </location>
</feature>
<keyword evidence="9" id="KW-1185">Reference proteome</keyword>
<dbReference type="PANTHER" id="PTHR12815">
    <property type="entry name" value="SORTING AND ASSEMBLY MACHINERY SAMM50 PROTEIN FAMILY MEMBER"/>
    <property type="match status" value="1"/>
</dbReference>
<protein>
    <submittedName>
        <fullName evidence="8">BamA/TamA family outer membrane protein</fullName>
    </submittedName>
</protein>
<dbReference type="InterPro" id="IPR039910">
    <property type="entry name" value="D15-like"/>
</dbReference>
<comment type="subcellular location">
    <subcellularLocation>
        <location evidence="1">Membrane</location>
    </subcellularLocation>
</comment>